<dbReference type="Gene3D" id="3.40.50.720">
    <property type="entry name" value="NAD(P)-binding Rossmann-like Domain"/>
    <property type="match status" value="1"/>
</dbReference>
<dbReference type="Pfam" id="PF08484">
    <property type="entry name" value="Methyltransf_14"/>
    <property type="match status" value="1"/>
</dbReference>
<dbReference type="Pfam" id="PF13489">
    <property type="entry name" value="Methyltransf_23"/>
    <property type="match status" value="1"/>
</dbReference>
<dbReference type="EMBL" id="JNVL01000002">
    <property type="protein sequence ID" value="KER07003.1"/>
    <property type="molecule type" value="Genomic_DNA"/>
</dbReference>
<dbReference type="SUPFAM" id="SSF53335">
    <property type="entry name" value="S-adenosyl-L-methionine-dependent methyltransferases"/>
    <property type="match status" value="1"/>
</dbReference>
<gene>
    <name evidence="2" type="primary">ubiG</name>
    <name evidence="2" type="ORF">AAA799E16_00153</name>
</gene>
<reference evidence="2 3" key="1">
    <citation type="submission" date="2014-06" db="EMBL/GenBank/DDBJ databases">
        <authorList>
            <person name="Ngugi D.K."/>
            <person name="Blom J."/>
            <person name="Alam I."/>
            <person name="Rashid M."/>
            <person name="Ba Alawi W."/>
            <person name="Zhang G."/>
            <person name="Hikmawan T."/>
            <person name="Guan Y."/>
            <person name="Antunes A."/>
            <person name="Siam R."/>
            <person name="Eldorry H."/>
            <person name="Bajic V."/>
            <person name="Stingl U."/>
        </authorList>
    </citation>
    <scope>NUCLEOTIDE SEQUENCE [LARGE SCALE GENOMIC DNA]</scope>
    <source>
        <strain evidence="2">SCGC AAA799-E16</strain>
    </source>
</reference>
<keyword evidence="2" id="KW-0378">Hydrolase</keyword>
<dbReference type="CDD" id="cd02440">
    <property type="entry name" value="AdoMet_MTases"/>
    <property type="match status" value="1"/>
</dbReference>
<comment type="caution">
    <text evidence="2">The sequence shown here is derived from an EMBL/GenBank/DDBJ whole genome shotgun (WGS) entry which is preliminary data.</text>
</comment>
<dbReference type="InterPro" id="IPR029063">
    <property type="entry name" value="SAM-dependent_MTases_sf"/>
</dbReference>
<dbReference type="Proteomes" id="UP000028027">
    <property type="component" value="Unassembled WGS sequence"/>
</dbReference>
<keyword evidence="2" id="KW-0489">Methyltransferase</keyword>
<keyword evidence="3" id="KW-1185">Reference proteome</keyword>
<keyword evidence="2" id="KW-0830">Ubiquinone</keyword>
<evidence type="ECO:0000313" key="3">
    <source>
        <dbReference type="Proteomes" id="UP000028027"/>
    </source>
</evidence>
<accession>A0A081S7V0</accession>
<dbReference type="GO" id="GO:0004197">
    <property type="term" value="F:cysteine-type endopeptidase activity"/>
    <property type="evidence" value="ECO:0007669"/>
    <property type="project" value="UniProtKB-EC"/>
</dbReference>
<feature type="domain" description="C-methyltransferase" evidence="1">
    <location>
        <begin position="225"/>
        <end position="346"/>
    </location>
</feature>
<evidence type="ECO:0000259" key="1">
    <source>
        <dbReference type="Pfam" id="PF08484"/>
    </source>
</evidence>
<sequence length="355" mass="41216">MPSFPVFIGCTDNKREDDVLYDFDIWYCNDCDVGQQISVPPLEELYKEQRCFGFGTIWENHYQKFSEFIKKHSNSEGIGLEVGVGNAVVFKKLHDFFSKLYGVDYIDNPNYKNFDIKVGVFTEKLFDLESFDVIYSSHVIEHLPDPVDFLNICKKLLKNNGICFVACPNILKSFENLHFNAFTSDHLNYFTKNSLTRIANSLGFELIDYYQYLDHGMYLAFKKTQKHGLRQSTLNQFQNNFANYEERLLNYVQNAKNELRNNSSVYVFGAHGLTVVFLKILNDLELENKIKFVLDNEKTKHDRRLCGTNLTCKSPTIISDEEKPVVLLYMGAYEEEISKQLKKINSNCIILSSKE</sequence>
<dbReference type="GO" id="GO:0008168">
    <property type="term" value="F:methyltransferase activity"/>
    <property type="evidence" value="ECO:0007669"/>
    <property type="project" value="UniProtKB-KW"/>
</dbReference>
<keyword evidence="2" id="KW-0808">Transferase</keyword>
<dbReference type="InterPro" id="IPR013691">
    <property type="entry name" value="MeTrfase_14"/>
</dbReference>
<protein>
    <submittedName>
        <fullName evidence="2">3-demethylubiquinone-9 3-methyltransferase protein</fullName>
        <ecNumber evidence="2">3.4.22.1</ecNumber>
    </submittedName>
</protein>
<proteinExistence type="predicted"/>
<name>A0A081S7V0_9ARCH</name>
<organism evidence="2 3">
    <name type="scientific">Marine Group I thaumarchaeote SCGC AAA799-E16</name>
    <dbReference type="NCBI Taxonomy" id="1502292"/>
    <lineage>
        <taxon>Archaea</taxon>
        <taxon>Nitrososphaerota</taxon>
        <taxon>Marine Group I</taxon>
    </lineage>
</organism>
<dbReference type="PANTHER" id="PTHR43861">
    <property type="entry name" value="TRANS-ACONITATE 2-METHYLTRANSFERASE-RELATED"/>
    <property type="match status" value="1"/>
</dbReference>
<dbReference type="EC" id="3.4.22.1" evidence="2"/>
<dbReference type="Gene3D" id="3.40.50.150">
    <property type="entry name" value="Vaccinia Virus protein VP39"/>
    <property type="match status" value="1"/>
</dbReference>
<evidence type="ECO:0000313" key="2">
    <source>
        <dbReference type="EMBL" id="KER07003.1"/>
    </source>
</evidence>
<dbReference type="AlphaFoldDB" id="A0A081S7V0"/>
<dbReference type="GO" id="GO:0032259">
    <property type="term" value="P:methylation"/>
    <property type="evidence" value="ECO:0007669"/>
    <property type="project" value="UniProtKB-KW"/>
</dbReference>